<dbReference type="AlphaFoldDB" id="A0A7G2C2T5"/>
<dbReference type="OrthoDB" id="271240at2759"/>
<dbReference type="Proteomes" id="UP000515908">
    <property type="component" value="Chromosome 02"/>
</dbReference>
<name>A0A7G2C2T5_9TRYP</name>
<dbReference type="VEuPathDB" id="TriTrypDB:ADEAN_000149400"/>
<organism evidence="1 2">
    <name type="scientific">Angomonas deanei</name>
    <dbReference type="NCBI Taxonomy" id="59799"/>
    <lineage>
        <taxon>Eukaryota</taxon>
        <taxon>Discoba</taxon>
        <taxon>Euglenozoa</taxon>
        <taxon>Kinetoplastea</taxon>
        <taxon>Metakinetoplastina</taxon>
        <taxon>Trypanosomatida</taxon>
        <taxon>Trypanosomatidae</taxon>
        <taxon>Strigomonadinae</taxon>
        <taxon>Angomonas</taxon>
    </lineage>
</organism>
<gene>
    <name evidence="1" type="ORF">ADEAN_000149400</name>
</gene>
<evidence type="ECO:0000313" key="1">
    <source>
        <dbReference type="EMBL" id="CAD2214050.1"/>
    </source>
</evidence>
<protein>
    <submittedName>
        <fullName evidence="1">Uncharacterized protein</fullName>
    </submittedName>
</protein>
<evidence type="ECO:0000313" key="2">
    <source>
        <dbReference type="Proteomes" id="UP000515908"/>
    </source>
</evidence>
<dbReference type="EMBL" id="LR877146">
    <property type="protein sequence ID" value="CAD2214050.1"/>
    <property type="molecule type" value="Genomic_DNA"/>
</dbReference>
<accession>A0A7G2C2T5</accession>
<keyword evidence="2" id="KW-1185">Reference proteome</keyword>
<proteinExistence type="predicted"/>
<sequence length="143" mass="16332">MERLEPFLKNEFHQFVEVLPSRWSALLRTMSQYTQQYQKSLATPAELQLLEDKFTLCEALLADEHTIIRKGGQLFEECSCEKLRTLLRQMTTATACKESMIADWKSTASSITGDVLRVYCHSIMVVNATARAQGEELLTMVHT</sequence>
<reference evidence="1 2" key="1">
    <citation type="submission" date="2020-08" db="EMBL/GenBank/DDBJ databases">
        <authorList>
            <person name="Newling K."/>
            <person name="Davey J."/>
            <person name="Forrester S."/>
        </authorList>
    </citation>
    <scope>NUCLEOTIDE SEQUENCE [LARGE SCALE GENOMIC DNA]</scope>
    <source>
        <strain evidence="2">Crithidia deanei Carvalho (ATCC PRA-265)</strain>
    </source>
</reference>